<evidence type="ECO:0000259" key="9">
    <source>
        <dbReference type="Pfam" id="PF13089"/>
    </source>
</evidence>
<evidence type="ECO:0000256" key="1">
    <source>
        <dbReference type="ARBA" id="ARBA00022553"/>
    </source>
</evidence>
<dbReference type="NCBIfam" id="NF003917">
    <property type="entry name" value="PRK05443.1-1"/>
    <property type="match status" value="1"/>
</dbReference>
<comment type="PTM">
    <text evidence="6 7">An intermediate of this reaction is the autophosphorylated ppk in which a phosphate is covalently linked to a histidine residue through a N-P bond.</text>
</comment>
<dbReference type="InterPro" id="IPR025198">
    <property type="entry name" value="PPK_N_dom"/>
</dbReference>
<feature type="binding site" evidence="6">
    <location>
        <position position="569"/>
    </location>
    <ligand>
        <name>ATP</name>
        <dbReference type="ChEBI" id="CHEBI:30616"/>
    </ligand>
</feature>
<protein>
    <recommendedName>
        <fullName evidence="6 7">Polyphosphate kinase</fullName>
        <ecNumber evidence="6 7">2.7.4.1</ecNumber>
    </recommendedName>
    <alternativeName>
        <fullName evidence="6">ATP-polyphosphate phosphotransferase</fullName>
    </alternativeName>
    <alternativeName>
        <fullName evidence="6">Polyphosphoric acid kinase</fullName>
    </alternativeName>
</protein>
<proteinExistence type="inferred from homology"/>
<dbReference type="SUPFAM" id="SSF56024">
    <property type="entry name" value="Phospholipase D/nuclease"/>
    <property type="match status" value="2"/>
</dbReference>
<dbReference type="Gene3D" id="3.30.1840.10">
    <property type="entry name" value="Polyphosphate kinase middle domain"/>
    <property type="match status" value="1"/>
</dbReference>
<feature type="domain" description="Polyphosphate kinase middle" evidence="8">
    <location>
        <begin position="125"/>
        <end position="305"/>
    </location>
</feature>
<dbReference type="EMBL" id="CP017803">
    <property type="protein sequence ID" value="ATZ59933.1"/>
    <property type="molecule type" value="Genomic_DNA"/>
</dbReference>
<dbReference type="CDD" id="cd09166">
    <property type="entry name" value="PLDc_PPK1_C1_unchar"/>
    <property type="match status" value="1"/>
</dbReference>
<dbReference type="AlphaFoldDB" id="A0A2H4U772"/>
<dbReference type="Gene3D" id="1.20.58.310">
    <property type="entry name" value="Polyphosphate kinase N-terminal domain"/>
    <property type="match status" value="1"/>
</dbReference>
<gene>
    <name evidence="6" type="primary">ppk</name>
    <name evidence="12" type="ORF">BK798_05610</name>
</gene>
<dbReference type="Pfam" id="PF13090">
    <property type="entry name" value="PP_kinase_C"/>
    <property type="match status" value="1"/>
</dbReference>
<dbReference type="EC" id="2.7.4.1" evidence="6 7"/>
<dbReference type="CDD" id="cd09169">
    <property type="entry name" value="PLDc_PPK1_C2_unchar"/>
    <property type="match status" value="1"/>
</dbReference>
<dbReference type="InterPro" id="IPR036832">
    <property type="entry name" value="PPK_N_dom_sf"/>
</dbReference>
<evidence type="ECO:0000259" key="10">
    <source>
        <dbReference type="Pfam" id="PF13090"/>
    </source>
</evidence>
<dbReference type="GO" id="GO:0005524">
    <property type="term" value="F:ATP binding"/>
    <property type="evidence" value="ECO:0007669"/>
    <property type="project" value="UniProtKB-KW"/>
</dbReference>
<dbReference type="GO" id="GO:0006799">
    <property type="term" value="P:polyphosphate biosynthetic process"/>
    <property type="evidence" value="ECO:0007669"/>
    <property type="project" value="UniProtKB-UniRule"/>
</dbReference>
<evidence type="ECO:0000259" key="11">
    <source>
        <dbReference type="Pfam" id="PF17941"/>
    </source>
</evidence>
<feature type="domain" description="Polyphosphate kinase C-terminal" evidence="10">
    <location>
        <begin position="509"/>
        <end position="673"/>
    </location>
</feature>
<feature type="domain" description="Polyphosphate kinase N-terminal" evidence="9">
    <location>
        <begin position="10"/>
        <end position="112"/>
    </location>
</feature>
<dbReference type="HAMAP" id="MF_00347">
    <property type="entry name" value="Polyphosphate_kinase"/>
    <property type="match status" value="1"/>
</dbReference>
<accession>A0A2H4U772</accession>
<dbReference type="PIRSF" id="PIRSF015589">
    <property type="entry name" value="PP_kinase"/>
    <property type="match status" value="1"/>
</dbReference>
<comment type="function">
    <text evidence="6 7">Catalyzes the reversible transfer of the terminal phosphate of ATP to form a long-chain polyphosphate (polyP).</text>
</comment>
<dbReference type="NCBIfam" id="NF003921">
    <property type="entry name" value="PRK05443.2-2"/>
    <property type="match status" value="1"/>
</dbReference>
<evidence type="ECO:0000256" key="2">
    <source>
        <dbReference type="ARBA" id="ARBA00022679"/>
    </source>
</evidence>
<dbReference type="GO" id="GO:0008976">
    <property type="term" value="F:polyphosphate kinase activity"/>
    <property type="evidence" value="ECO:0007669"/>
    <property type="project" value="UniProtKB-UniRule"/>
</dbReference>
<dbReference type="RefSeq" id="WP_100815565.1">
    <property type="nucleotide sequence ID" value="NZ_CP017803.1"/>
</dbReference>
<evidence type="ECO:0000313" key="13">
    <source>
        <dbReference type="Proteomes" id="UP000232133"/>
    </source>
</evidence>
<evidence type="ECO:0000256" key="7">
    <source>
        <dbReference type="RuleBase" id="RU003800"/>
    </source>
</evidence>
<evidence type="ECO:0000256" key="3">
    <source>
        <dbReference type="ARBA" id="ARBA00022741"/>
    </source>
</evidence>
<sequence length="713" mass="83490">MKKRDYSYTQNRELSWLKFDDRVLKEAKDNTVPLLERLNFISIFTSNLDEFYMIRCGSLFDLTLIDEDDWDNKTGWSPQEQLDAIFKATKPLYEERDLIFDEIAKDLRKYGIVKHNFNELNSKFRQYATQYFYENVAPLLSPQIIDSYHPFPHMTNKKLYIYCILEREASKKKNSKEYIGLIPIPYSLPDYIKFPDTNEFILMEDLIYAFAEGIFTNYRVKYRTVAAVTRNADINLQDTPIDEDEDYRHFMKNILKKRKRLSPIRLEFYKSNDSTYTKYLRKELGLHKNQVFLTQSPINLDFIHDFIKELPGDVTDDLTFLEFTPQRTSQIDPNKSLFKQLDKKDILLFYPYQTMDHFLDFLKEAANDPEVLSIKITLYRVARTSRVIKYLIEALDNDKEVTVLIELRARFDEKNNIHYAELLEEAGCQILYGFVDYKVHSKICTVTKKHKGTIKQYTQIGTGNYNEKTARLYVDYCYLTSNQEIGDDATEFFKNLALANLQGHYNKFLVAPTSLRSGIMNLIDKEIAKAKNNQPAEILMKMNSFTDRRIIDKIAKASKAGVTVKMIIRGICCIIPGLKDKTDNIEIRGIVGRYLEHSRVYAFGVDEDRVLYISSADMMTRNTAKRVEIACPIEDKAIKARILEDLDIMLKDDIKGRRINSDGDYECIQQARHINSQEFFQQRAIDEMKDVKVKKDDPNFLNSVVDKIKSIFN</sequence>
<dbReference type="PANTHER" id="PTHR30218:SF0">
    <property type="entry name" value="POLYPHOSPHATE KINASE"/>
    <property type="match status" value="1"/>
</dbReference>
<feature type="binding site" evidence="6">
    <location>
        <position position="473"/>
    </location>
    <ligand>
        <name>ATP</name>
        <dbReference type="ChEBI" id="CHEBI:30616"/>
    </ligand>
</feature>
<keyword evidence="4 6" id="KW-0418">Kinase</keyword>
<dbReference type="PANTHER" id="PTHR30218">
    <property type="entry name" value="POLYPHOSPHATE KINASE"/>
    <property type="match status" value="1"/>
</dbReference>
<dbReference type="NCBIfam" id="NF003927">
    <property type="entry name" value="PRK05443.3-6"/>
    <property type="match status" value="1"/>
</dbReference>
<name>A0A2H4U772_METSM</name>
<comment type="cofactor">
    <cofactor evidence="6">
        <name>Mg(2+)</name>
        <dbReference type="ChEBI" id="CHEBI:18420"/>
    </cofactor>
</comment>
<evidence type="ECO:0000313" key="12">
    <source>
        <dbReference type="EMBL" id="ATZ59933.1"/>
    </source>
</evidence>
<keyword evidence="6" id="KW-0460">Magnesium</keyword>
<dbReference type="InterPro" id="IPR003414">
    <property type="entry name" value="PP_kinase"/>
</dbReference>
<dbReference type="Pfam" id="PF02503">
    <property type="entry name" value="PP_kinase"/>
    <property type="match status" value="1"/>
</dbReference>
<keyword evidence="5 6" id="KW-0067">ATP-binding</keyword>
<dbReference type="GO" id="GO:0046872">
    <property type="term" value="F:metal ion binding"/>
    <property type="evidence" value="ECO:0007669"/>
    <property type="project" value="UniProtKB-KW"/>
</dbReference>
<keyword evidence="2 6" id="KW-0808">Transferase</keyword>
<evidence type="ECO:0000259" key="8">
    <source>
        <dbReference type="Pfam" id="PF02503"/>
    </source>
</evidence>
<dbReference type="SUPFAM" id="SSF143724">
    <property type="entry name" value="PHP14-like"/>
    <property type="match status" value="1"/>
</dbReference>
<dbReference type="Proteomes" id="UP000232133">
    <property type="component" value="Chromosome"/>
</dbReference>
<feature type="domain" description="Polyphosphate kinase C-terminal" evidence="11">
    <location>
        <begin position="337"/>
        <end position="497"/>
    </location>
</feature>
<feature type="binding site" evidence="6">
    <location>
        <position position="597"/>
    </location>
    <ligand>
        <name>ATP</name>
        <dbReference type="ChEBI" id="CHEBI:30616"/>
    </ligand>
</feature>
<dbReference type="InterPro" id="IPR041108">
    <property type="entry name" value="PP_kinase_C_1"/>
</dbReference>
<keyword evidence="3 6" id="KW-0547">Nucleotide-binding</keyword>
<organism evidence="12 13">
    <name type="scientific">Methanobrevibacter smithii</name>
    <dbReference type="NCBI Taxonomy" id="2173"/>
    <lineage>
        <taxon>Archaea</taxon>
        <taxon>Methanobacteriati</taxon>
        <taxon>Methanobacteriota</taxon>
        <taxon>Methanomada group</taxon>
        <taxon>Methanobacteria</taxon>
        <taxon>Methanobacteriales</taxon>
        <taxon>Methanobacteriaceae</taxon>
        <taxon>Methanobrevibacter</taxon>
    </lineage>
</organism>
<dbReference type="InterPro" id="IPR036830">
    <property type="entry name" value="PP_kinase_middle_dom_sf"/>
</dbReference>
<dbReference type="GO" id="GO:0009358">
    <property type="term" value="C:polyphosphate kinase complex"/>
    <property type="evidence" value="ECO:0007669"/>
    <property type="project" value="InterPro"/>
</dbReference>
<comment type="similarity">
    <text evidence="6 7">Belongs to the polyphosphate kinase 1 (PPK1) family.</text>
</comment>
<evidence type="ECO:0000256" key="6">
    <source>
        <dbReference type="HAMAP-Rule" id="MF_00347"/>
    </source>
</evidence>
<feature type="binding site" evidence="6">
    <location>
        <position position="410"/>
    </location>
    <ligand>
        <name>Mg(2+)</name>
        <dbReference type="ChEBI" id="CHEBI:18420"/>
    </ligand>
</feature>
<reference evidence="13" key="1">
    <citation type="submission" date="2016-10" db="EMBL/GenBank/DDBJ databases">
        <authorList>
            <person name="Kim B.-C."/>
            <person name="Jeong H."/>
        </authorList>
    </citation>
    <scope>NUCLEOTIDE SEQUENCE [LARGE SCALE GENOMIC DNA]</scope>
    <source>
        <strain evidence="13">KB11</strain>
    </source>
</reference>
<keyword evidence="6" id="KW-0479">Metal-binding</keyword>
<comment type="catalytic activity">
    <reaction evidence="6 7">
        <text>[phosphate](n) + ATP = [phosphate](n+1) + ADP</text>
        <dbReference type="Rhea" id="RHEA:19573"/>
        <dbReference type="Rhea" id="RHEA-COMP:9859"/>
        <dbReference type="Rhea" id="RHEA-COMP:14280"/>
        <dbReference type="ChEBI" id="CHEBI:16838"/>
        <dbReference type="ChEBI" id="CHEBI:30616"/>
        <dbReference type="ChEBI" id="CHEBI:456216"/>
        <dbReference type="EC" id="2.7.4.1"/>
    </reaction>
</comment>
<feature type="active site" description="Phosphohistidine intermediate" evidence="6">
    <location>
        <position position="440"/>
    </location>
</feature>
<dbReference type="Pfam" id="PF13089">
    <property type="entry name" value="PP_kinase_N"/>
    <property type="match status" value="1"/>
</dbReference>
<dbReference type="InterPro" id="IPR024953">
    <property type="entry name" value="PP_kinase_middle"/>
</dbReference>
<dbReference type="SUPFAM" id="SSF140356">
    <property type="entry name" value="PPK N-terminal domain-like"/>
    <property type="match status" value="1"/>
</dbReference>
<evidence type="ECO:0000256" key="4">
    <source>
        <dbReference type="ARBA" id="ARBA00022777"/>
    </source>
</evidence>
<dbReference type="NCBIfam" id="TIGR03705">
    <property type="entry name" value="poly_P_kin"/>
    <property type="match status" value="1"/>
</dbReference>
<feature type="binding site" evidence="6">
    <location>
        <position position="47"/>
    </location>
    <ligand>
        <name>ATP</name>
        <dbReference type="ChEBI" id="CHEBI:30616"/>
    </ligand>
</feature>
<keyword evidence="1 6" id="KW-0597">Phosphoprotein</keyword>
<dbReference type="InterPro" id="IPR025200">
    <property type="entry name" value="PPK_C_dom2"/>
</dbReference>
<feature type="binding site" evidence="6">
    <location>
        <position position="380"/>
    </location>
    <ligand>
        <name>Mg(2+)</name>
        <dbReference type="ChEBI" id="CHEBI:18420"/>
    </ligand>
</feature>
<dbReference type="Gene3D" id="3.30.870.10">
    <property type="entry name" value="Endonuclease Chain A"/>
    <property type="match status" value="2"/>
</dbReference>
<evidence type="ECO:0000256" key="5">
    <source>
        <dbReference type="ARBA" id="ARBA00022840"/>
    </source>
</evidence>
<dbReference type="Pfam" id="PF17941">
    <property type="entry name" value="PP_kinase_C_1"/>
    <property type="match status" value="1"/>
</dbReference>
<dbReference type="GeneID" id="35118834"/>